<keyword evidence="1 4" id="KW-0456">Lyase</keyword>
<dbReference type="InterPro" id="IPR001347">
    <property type="entry name" value="SIS_dom"/>
</dbReference>
<dbReference type="GO" id="GO:0016829">
    <property type="term" value="F:lyase activity"/>
    <property type="evidence" value="ECO:0007669"/>
    <property type="project" value="UniProtKB-KW"/>
</dbReference>
<evidence type="ECO:0000256" key="2">
    <source>
        <dbReference type="ARBA" id="ARBA00023277"/>
    </source>
</evidence>
<dbReference type="Gene3D" id="3.40.50.10490">
    <property type="entry name" value="Glucose-6-phosphate isomerase like protein, domain 1"/>
    <property type="match status" value="1"/>
</dbReference>
<feature type="domain" description="SIS" evidence="3">
    <location>
        <begin position="53"/>
        <end position="216"/>
    </location>
</feature>
<dbReference type="PROSITE" id="PS51464">
    <property type="entry name" value="SIS"/>
    <property type="match status" value="1"/>
</dbReference>
<keyword evidence="5" id="KW-1185">Reference proteome</keyword>
<name>A0ABV1FQF0_9BACT</name>
<dbReference type="Proteomes" id="UP001487296">
    <property type="component" value="Unassembled WGS sequence"/>
</dbReference>
<dbReference type="EMBL" id="JBBNFP010000016">
    <property type="protein sequence ID" value="MEQ2486574.1"/>
    <property type="molecule type" value="Genomic_DNA"/>
</dbReference>
<keyword evidence="2" id="KW-0119">Carbohydrate metabolism</keyword>
<dbReference type="InterPro" id="IPR040190">
    <property type="entry name" value="MURQ/GCKR"/>
</dbReference>
<dbReference type="PROSITE" id="PS01272">
    <property type="entry name" value="GCKR"/>
    <property type="match status" value="1"/>
</dbReference>
<dbReference type="NCBIfam" id="NF003915">
    <property type="entry name" value="PRK05441.1"/>
    <property type="match status" value="1"/>
</dbReference>
<dbReference type="RefSeq" id="WP_215759657.1">
    <property type="nucleotide sequence ID" value="NZ_JAHKBE010000016.1"/>
</dbReference>
<dbReference type="InterPro" id="IPR046348">
    <property type="entry name" value="SIS_dom_sf"/>
</dbReference>
<organism evidence="4 5">
    <name type="scientific">Hallella faecis</name>
    <dbReference type="NCBI Taxonomy" id="2841596"/>
    <lineage>
        <taxon>Bacteria</taxon>
        <taxon>Pseudomonadati</taxon>
        <taxon>Bacteroidota</taxon>
        <taxon>Bacteroidia</taxon>
        <taxon>Bacteroidales</taxon>
        <taxon>Prevotellaceae</taxon>
        <taxon>Hallella</taxon>
    </lineage>
</organism>
<dbReference type="Pfam" id="PF22645">
    <property type="entry name" value="GKRP_SIS_N"/>
    <property type="match status" value="1"/>
</dbReference>
<dbReference type="CDD" id="cd05007">
    <property type="entry name" value="SIS_Etherase"/>
    <property type="match status" value="1"/>
</dbReference>
<dbReference type="InterPro" id="IPR005486">
    <property type="entry name" value="Glucokinase_regulatory_CS"/>
</dbReference>
<dbReference type="SUPFAM" id="SSF53697">
    <property type="entry name" value="SIS domain"/>
    <property type="match status" value="1"/>
</dbReference>
<comment type="caution">
    <text evidence="4">The sequence shown here is derived from an EMBL/GenBank/DDBJ whole genome shotgun (WGS) entry which is preliminary data.</text>
</comment>
<reference evidence="4 5" key="1">
    <citation type="submission" date="2024-04" db="EMBL/GenBank/DDBJ databases">
        <title>Human intestinal bacterial collection.</title>
        <authorList>
            <person name="Pauvert C."/>
            <person name="Hitch T.C.A."/>
            <person name="Clavel T."/>
        </authorList>
    </citation>
    <scope>NUCLEOTIDE SEQUENCE [LARGE SCALE GENOMIC DNA]</scope>
    <source>
        <strain evidence="4 5">CLA-AA-H145</strain>
    </source>
</reference>
<evidence type="ECO:0000256" key="1">
    <source>
        <dbReference type="ARBA" id="ARBA00023239"/>
    </source>
</evidence>
<evidence type="ECO:0000313" key="5">
    <source>
        <dbReference type="Proteomes" id="UP001487296"/>
    </source>
</evidence>
<dbReference type="InterPro" id="IPR005488">
    <property type="entry name" value="Etherase_MurQ"/>
</dbReference>
<evidence type="ECO:0000259" key="3">
    <source>
        <dbReference type="PROSITE" id="PS51464"/>
    </source>
</evidence>
<dbReference type="PANTHER" id="PTHR10088">
    <property type="entry name" value="GLUCOKINASE REGULATORY PROTEIN"/>
    <property type="match status" value="1"/>
</dbReference>
<proteinExistence type="predicted"/>
<protein>
    <submittedName>
        <fullName evidence="4">N-acetylmuramic acid 6-phosphate etherase</fullName>
        <ecNumber evidence="4">4.2.1.126</ecNumber>
    </submittedName>
</protein>
<dbReference type="PANTHER" id="PTHR10088:SF4">
    <property type="entry name" value="GLUCOKINASE REGULATORY PROTEIN"/>
    <property type="match status" value="1"/>
</dbReference>
<evidence type="ECO:0000313" key="4">
    <source>
        <dbReference type="EMBL" id="MEQ2486574.1"/>
    </source>
</evidence>
<sequence length="281" mass="31013">MKETRITEQPSHYSHLEQLTVEQLTADINQENIDVPKAVGKALPQLNRLIKVIEQQLRKGGRLFYVGCGTGGRLATLDTIEVQNTYGTDGTQIQAIFPGGISKLTQTNESHEDDIKDSWSQLLQKNISEKDIVVGFSASGTTPFVLSALRQCRIVGITTGCIVNNPNSPIASEANYPVEVITGPEFVTGSTRMKAGTSQKLCLDMISTTVQIRLGRVEGNKMVNAKLINHKLVDRAIRIFMERNPQYTNYEEVKQLILQAGSVKKAEEKLEGSNKCSQSHI</sequence>
<dbReference type="EC" id="4.2.1.126" evidence="4"/>
<accession>A0ABV1FQF0</accession>
<gene>
    <name evidence="4" type="ORF">AAAT34_05840</name>
</gene>